<evidence type="ECO:0000313" key="1">
    <source>
        <dbReference type="EMBL" id="KAG9353339.1"/>
    </source>
</evidence>
<dbReference type="AlphaFoldDB" id="A0A8T2PPR8"/>
<comment type="caution">
    <text evidence="1">The sequence shown here is derived from an EMBL/GenBank/DDBJ whole genome shotgun (WGS) entry which is preliminary data.</text>
</comment>
<keyword evidence="2" id="KW-1185">Reference proteome</keyword>
<gene>
    <name evidence="1" type="ORF">JZ751_017916</name>
</gene>
<reference evidence="1" key="1">
    <citation type="thesis" date="2021" institute="BYU ScholarsArchive" country="Provo, UT, USA">
        <title>Applications of and Algorithms for Genome Assembly and Genomic Analyses with an Emphasis on Marine Teleosts.</title>
        <authorList>
            <person name="Pickett B.D."/>
        </authorList>
    </citation>
    <scope>NUCLEOTIDE SEQUENCE</scope>
    <source>
        <strain evidence="1">HI-2016</strain>
    </source>
</reference>
<dbReference type="EMBL" id="JAFBMS010000004">
    <property type="protein sequence ID" value="KAG9353339.1"/>
    <property type="molecule type" value="Genomic_DNA"/>
</dbReference>
<organism evidence="1 2">
    <name type="scientific">Albula glossodonta</name>
    <name type="common">roundjaw bonefish</name>
    <dbReference type="NCBI Taxonomy" id="121402"/>
    <lineage>
        <taxon>Eukaryota</taxon>
        <taxon>Metazoa</taxon>
        <taxon>Chordata</taxon>
        <taxon>Craniata</taxon>
        <taxon>Vertebrata</taxon>
        <taxon>Euteleostomi</taxon>
        <taxon>Actinopterygii</taxon>
        <taxon>Neopterygii</taxon>
        <taxon>Teleostei</taxon>
        <taxon>Albuliformes</taxon>
        <taxon>Albulidae</taxon>
        <taxon>Albula</taxon>
    </lineage>
</organism>
<evidence type="ECO:0000313" key="2">
    <source>
        <dbReference type="Proteomes" id="UP000824540"/>
    </source>
</evidence>
<sequence>MGGDFTCGKEPEFRCATRTNHRTTSFPNLSPLHSAPHFLQLLPPGQGRCSVANLELMWRSELLLTLAPSIPKHRMLPEASQRSSSACAPDISLCSAQTGLSVANLMSHSRPPSNGLPHEGQECGASRSERCECVVTRSVGLWHWGMSYLAAKPKRRAELPPLGSPFSHPMSLAEP</sequence>
<protein>
    <submittedName>
        <fullName evidence="1">Uncharacterized protein</fullName>
    </submittedName>
</protein>
<name>A0A8T2PPR8_9TELE</name>
<proteinExistence type="predicted"/>
<accession>A0A8T2PPR8</accession>
<dbReference type="Proteomes" id="UP000824540">
    <property type="component" value="Unassembled WGS sequence"/>
</dbReference>